<dbReference type="AlphaFoldDB" id="A0A0C3PMY9"/>
<reference evidence="14 15" key="1">
    <citation type="journal article" date="2014" name="PLoS Genet.">
        <title>Analysis of the Phlebiopsis gigantea genome, transcriptome and secretome provides insight into its pioneer colonization strategies of wood.</title>
        <authorList>
            <person name="Hori C."/>
            <person name="Ishida T."/>
            <person name="Igarashi K."/>
            <person name="Samejima M."/>
            <person name="Suzuki H."/>
            <person name="Master E."/>
            <person name="Ferreira P."/>
            <person name="Ruiz-Duenas F.J."/>
            <person name="Held B."/>
            <person name="Canessa P."/>
            <person name="Larrondo L.F."/>
            <person name="Schmoll M."/>
            <person name="Druzhinina I.S."/>
            <person name="Kubicek C.P."/>
            <person name="Gaskell J.A."/>
            <person name="Kersten P."/>
            <person name="St John F."/>
            <person name="Glasner J."/>
            <person name="Sabat G."/>
            <person name="Splinter BonDurant S."/>
            <person name="Syed K."/>
            <person name="Yadav J."/>
            <person name="Mgbeahuruike A.C."/>
            <person name="Kovalchuk A."/>
            <person name="Asiegbu F.O."/>
            <person name="Lackner G."/>
            <person name="Hoffmeister D."/>
            <person name="Rencoret J."/>
            <person name="Gutierrez A."/>
            <person name="Sun H."/>
            <person name="Lindquist E."/>
            <person name="Barry K."/>
            <person name="Riley R."/>
            <person name="Grigoriev I.V."/>
            <person name="Henrissat B."/>
            <person name="Kues U."/>
            <person name="Berka R.M."/>
            <person name="Martinez A.T."/>
            <person name="Covert S.F."/>
            <person name="Blanchette R.A."/>
            <person name="Cullen D."/>
        </authorList>
    </citation>
    <scope>NUCLEOTIDE SEQUENCE [LARGE SCALE GENOMIC DNA]</scope>
    <source>
        <strain evidence="14 15">11061_1 CR5-6</strain>
    </source>
</reference>
<name>A0A0C3PMY9_PHLG1</name>
<evidence type="ECO:0000256" key="8">
    <source>
        <dbReference type="ARBA" id="ARBA00022833"/>
    </source>
</evidence>
<evidence type="ECO:0000256" key="2">
    <source>
        <dbReference type="ARBA" id="ARBA00004718"/>
    </source>
</evidence>
<feature type="compositionally biased region" description="Acidic residues" evidence="12">
    <location>
        <begin position="322"/>
        <end position="333"/>
    </location>
</feature>
<dbReference type="InterPro" id="IPR013083">
    <property type="entry name" value="Znf_RING/FYVE/PHD"/>
</dbReference>
<feature type="region of interest" description="Disordered" evidence="12">
    <location>
        <begin position="304"/>
        <end position="333"/>
    </location>
</feature>
<proteinExistence type="inferred from homology"/>
<feature type="region of interest" description="Disordered" evidence="12">
    <location>
        <begin position="1"/>
        <end position="80"/>
    </location>
</feature>
<dbReference type="CDD" id="cd16651">
    <property type="entry name" value="SPL-RING_NSE2"/>
    <property type="match status" value="1"/>
</dbReference>
<keyword evidence="5" id="KW-0479">Metal-binding</keyword>
<dbReference type="GO" id="GO:0008270">
    <property type="term" value="F:zinc ion binding"/>
    <property type="evidence" value="ECO:0007669"/>
    <property type="project" value="UniProtKB-KW"/>
</dbReference>
<dbReference type="Gene3D" id="3.30.40.10">
    <property type="entry name" value="Zinc/RING finger domain, C3HC4 (zinc finger)"/>
    <property type="match status" value="1"/>
</dbReference>
<dbReference type="GO" id="GO:0005634">
    <property type="term" value="C:nucleus"/>
    <property type="evidence" value="ECO:0007669"/>
    <property type="project" value="UniProtKB-SubCell"/>
</dbReference>
<dbReference type="GO" id="GO:0016925">
    <property type="term" value="P:protein sumoylation"/>
    <property type="evidence" value="ECO:0007669"/>
    <property type="project" value="UniProtKB-UniPathway"/>
</dbReference>
<dbReference type="HOGENOM" id="CLU_055164_0_0_1"/>
<dbReference type="InterPro" id="IPR026846">
    <property type="entry name" value="Nse2(Mms21)"/>
</dbReference>
<gene>
    <name evidence="14" type="ORF">PHLGIDRAFT_127242</name>
</gene>
<dbReference type="GO" id="GO:0000724">
    <property type="term" value="P:double-strand break repair via homologous recombination"/>
    <property type="evidence" value="ECO:0007669"/>
    <property type="project" value="InterPro"/>
</dbReference>
<evidence type="ECO:0000256" key="11">
    <source>
        <dbReference type="SAM" id="Coils"/>
    </source>
</evidence>
<feature type="compositionally biased region" description="Basic residues" evidence="12">
    <location>
        <begin position="45"/>
        <end position="54"/>
    </location>
</feature>
<feature type="compositionally biased region" description="Acidic residues" evidence="12">
    <location>
        <begin position="58"/>
        <end position="72"/>
    </location>
</feature>
<feature type="compositionally biased region" description="Basic and acidic residues" evidence="12">
    <location>
        <begin position="309"/>
        <end position="321"/>
    </location>
</feature>
<keyword evidence="9" id="KW-0539">Nucleus</keyword>
<evidence type="ECO:0000256" key="5">
    <source>
        <dbReference type="ARBA" id="ARBA00022723"/>
    </source>
</evidence>
<keyword evidence="7" id="KW-0833">Ubl conjugation pathway</keyword>
<keyword evidence="15" id="KW-1185">Reference proteome</keyword>
<evidence type="ECO:0000256" key="6">
    <source>
        <dbReference type="ARBA" id="ARBA00022771"/>
    </source>
</evidence>
<dbReference type="UniPathway" id="UPA00886"/>
<evidence type="ECO:0000256" key="10">
    <source>
        <dbReference type="PROSITE-ProRule" id="PRU00452"/>
    </source>
</evidence>
<dbReference type="PANTHER" id="PTHR21330:SF1">
    <property type="entry name" value="E3 SUMO-PROTEIN LIGASE NSE2"/>
    <property type="match status" value="1"/>
</dbReference>
<dbReference type="PANTHER" id="PTHR21330">
    <property type="entry name" value="E3 SUMO-PROTEIN LIGASE NSE2"/>
    <property type="match status" value="1"/>
</dbReference>
<protein>
    <recommendedName>
        <fullName evidence="13">SP-RING-type domain-containing protein</fullName>
    </recommendedName>
</protein>
<dbReference type="PROSITE" id="PS51044">
    <property type="entry name" value="ZF_SP_RING"/>
    <property type="match status" value="1"/>
</dbReference>
<dbReference type="SUPFAM" id="SSF57850">
    <property type="entry name" value="RING/U-box"/>
    <property type="match status" value="1"/>
</dbReference>
<evidence type="ECO:0000256" key="4">
    <source>
        <dbReference type="ARBA" id="ARBA00022679"/>
    </source>
</evidence>
<evidence type="ECO:0000256" key="7">
    <source>
        <dbReference type="ARBA" id="ARBA00022786"/>
    </source>
</evidence>
<comment type="pathway">
    <text evidence="2">Protein modification; protein sumoylation.</text>
</comment>
<evidence type="ECO:0000256" key="12">
    <source>
        <dbReference type="SAM" id="MobiDB-lite"/>
    </source>
</evidence>
<evidence type="ECO:0000313" key="14">
    <source>
        <dbReference type="EMBL" id="KIP08108.1"/>
    </source>
</evidence>
<dbReference type="GO" id="GO:0061665">
    <property type="term" value="F:SUMO ligase activity"/>
    <property type="evidence" value="ECO:0007669"/>
    <property type="project" value="TreeGrafter"/>
</dbReference>
<dbReference type="GO" id="GO:0030915">
    <property type="term" value="C:Smc5-Smc6 complex"/>
    <property type="evidence" value="ECO:0007669"/>
    <property type="project" value="InterPro"/>
</dbReference>
<keyword evidence="4" id="KW-0808">Transferase</keyword>
<comment type="subcellular location">
    <subcellularLocation>
        <location evidence="1">Nucleus</location>
    </subcellularLocation>
</comment>
<keyword evidence="8" id="KW-0862">Zinc</keyword>
<organism evidence="14 15">
    <name type="scientific">Phlebiopsis gigantea (strain 11061_1 CR5-6)</name>
    <name type="common">White-rot fungus</name>
    <name type="synonym">Peniophora gigantea</name>
    <dbReference type="NCBI Taxonomy" id="745531"/>
    <lineage>
        <taxon>Eukaryota</taxon>
        <taxon>Fungi</taxon>
        <taxon>Dikarya</taxon>
        <taxon>Basidiomycota</taxon>
        <taxon>Agaricomycotina</taxon>
        <taxon>Agaricomycetes</taxon>
        <taxon>Polyporales</taxon>
        <taxon>Phanerochaetaceae</taxon>
        <taxon>Phlebiopsis</taxon>
    </lineage>
</organism>
<keyword evidence="11" id="KW-0175">Coiled coil</keyword>
<evidence type="ECO:0000256" key="9">
    <source>
        <dbReference type="ARBA" id="ARBA00023242"/>
    </source>
</evidence>
<accession>A0A0C3PMY9</accession>
<dbReference type="EMBL" id="KN840485">
    <property type="protein sequence ID" value="KIP08108.1"/>
    <property type="molecule type" value="Genomic_DNA"/>
</dbReference>
<evidence type="ECO:0000259" key="13">
    <source>
        <dbReference type="PROSITE" id="PS51044"/>
    </source>
</evidence>
<keyword evidence="6 10" id="KW-0863">Zinc-finger</keyword>
<feature type="domain" description="SP-RING-type" evidence="13">
    <location>
        <begin position="234"/>
        <end position="315"/>
    </location>
</feature>
<dbReference type="Proteomes" id="UP000053257">
    <property type="component" value="Unassembled WGS sequence"/>
</dbReference>
<sequence length="333" mass="37878">MRIATSSRRIRRQPTEDIEEAVSSQAHADEEVEEEQEEAPPRPAKGAKKEKKRTLPTEEVEEADPQEEDDPLADFVDQPVDRQQSTRIAGLAKDWAQARTGIHVPAYLPVKDIASYVAEFADGEKGEKNLADVDKMMRSLVDTENELRMHEQTLDDLYQQVTRGEPVPEVILRYEEGVQKKKLDYQAKTSRQKYAKHEEYSNFRQAIYEVQHPEEAMPPVMDLIPPEDGDDSDDDDDIQVGGVTQDYKCPLTLTMLVDPLTSNVCGHSFAADAIREYLHDKPRQTCPNAGCNQMITLGDLKPNKALAKKAREADRRQRMREEEDESDDDNVIE</sequence>
<evidence type="ECO:0000256" key="1">
    <source>
        <dbReference type="ARBA" id="ARBA00004123"/>
    </source>
</evidence>
<dbReference type="OrthoDB" id="26899at2759"/>
<dbReference type="STRING" id="745531.A0A0C3PMY9"/>
<feature type="coiled-coil region" evidence="11">
    <location>
        <begin position="133"/>
        <end position="160"/>
    </location>
</feature>
<evidence type="ECO:0000313" key="15">
    <source>
        <dbReference type="Proteomes" id="UP000053257"/>
    </source>
</evidence>
<dbReference type="Pfam" id="PF11789">
    <property type="entry name" value="zf-Nse"/>
    <property type="match status" value="1"/>
</dbReference>
<evidence type="ECO:0000256" key="3">
    <source>
        <dbReference type="ARBA" id="ARBA00008212"/>
    </source>
</evidence>
<dbReference type="InterPro" id="IPR004181">
    <property type="entry name" value="Znf_MIZ"/>
</dbReference>
<comment type="similarity">
    <text evidence="3">Belongs to the NSE2 family.</text>
</comment>